<dbReference type="InterPro" id="IPR031796">
    <property type="entry name" value="DUF5076"/>
</dbReference>
<sequence>MNRRPLPEAAVSDPNSVEMLTVWIADGGLHCSIKIGMYTSMGMNEVGAWGRILADTARHIGNALEEQQGVDAREAVLRISRSFDDELALPTTSAQGKFVKKN</sequence>
<organism evidence="1 2">
    <name type="scientific">Stenotrophomonas oahuensis</name>
    <dbReference type="NCBI Taxonomy" id="3003271"/>
    <lineage>
        <taxon>Bacteria</taxon>
        <taxon>Pseudomonadati</taxon>
        <taxon>Pseudomonadota</taxon>
        <taxon>Gammaproteobacteria</taxon>
        <taxon>Lysobacterales</taxon>
        <taxon>Lysobacteraceae</taxon>
        <taxon>Stenotrophomonas</taxon>
    </lineage>
</organism>
<dbReference type="Gene3D" id="3.30.2370.10">
    <property type="entry name" value="putative pyruvate dehydrogenase"/>
    <property type="match status" value="1"/>
</dbReference>
<dbReference type="RefSeq" id="WP_311191504.1">
    <property type="nucleotide sequence ID" value="NZ_CP115541.1"/>
</dbReference>
<reference evidence="1 2" key="1">
    <citation type="submission" date="2022-12" db="EMBL/GenBank/DDBJ databases">
        <title>Two new species, Stenotrophomonas aracearum and Stenotrophomonas oahuensis, isolated from Anthurium (Araceae family) in Hawaii.</title>
        <authorList>
            <person name="Chunag S.C."/>
            <person name="Dobhal S."/>
            <person name="Alvarez A."/>
            <person name="Arif M."/>
        </authorList>
    </citation>
    <scope>NUCLEOTIDE SEQUENCE [LARGE SCALE GENOMIC DNA]</scope>
    <source>
        <strain evidence="1 2">A5586</strain>
    </source>
</reference>
<protein>
    <submittedName>
        <fullName evidence="1">DUF5076 domain-containing protein</fullName>
    </submittedName>
</protein>
<dbReference type="Pfam" id="PF16826">
    <property type="entry name" value="DUF5076"/>
    <property type="match status" value="1"/>
</dbReference>
<dbReference type="Proteomes" id="UP001302072">
    <property type="component" value="Chromosome"/>
</dbReference>
<accession>A0ABY9YN32</accession>
<gene>
    <name evidence="1" type="ORF">PDM29_18520</name>
</gene>
<evidence type="ECO:0000313" key="1">
    <source>
        <dbReference type="EMBL" id="WNH52300.1"/>
    </source>
</evidence>
<dbReference type="EMBL" id="CP115541">
    <property type="protein sequence ID" value="WNH52300.1"/>
    <property type="molecule type" value="Genomic_DNA"/>
</dbReference>
<name>A0ABY9YN32_9GAMM</name>
<evidence type="ECO:0000313" key="2">
    <source>
        <dbReference type="Proteomes" id="UP001302072"/>
    </source>
</evidence>
<proteinExistence type="predicted"/>
<keyword evidence="2" id="KW-1185">Reference proteome</keyword>